<reference evidence="1" key="1">
    <citation type="submission" date="2020-05" db="EMBL/GenBank/DDBJ databases">
        <title>WGS assembly of Panicum virgatum.</title>
        <authorList>
            <person name="Lovell J.T."/>
            <person name="Jenkins J."/>
            <person name="Shu S."/>
            <person name="Juenger T.E."/>
            <person name="Schmutz J."/>
        </authorList>
    </citation>
    <scope>NUCLEOTIDE SEQUENCE</scope>
    <source>
        <strain evidence="1">AP13</strain>
    </source>
</reference>
<name>A0A8T0UIM9_PANVG</name>
<organism evidence="1 2">
    <name type="scientific">Panicum virgatum</name>
    <name type="common">Blackwell switchgrass</name>
    <dbReference type="NCBI Taxonomy" id="38727"/>
    <lineage>
        <taxon>Eukaryota</taxon>
        <taxon>Viridiplantae</taxon>
        <taxon>Streptophyta</taxon>
        <taxon>Embryophyta</taxon>
        <taxon>Tracheophyta</taxon>
        <taxon>Spermatophyta</taxon>
        <taxon>Magnoliopsida</taxon>
        <taxon>Liliopsida</taxon>
        <taxon>Poales</taxon>
        <taxon>Poaceae</taxon>
        <taxon>PACMAD clade</taxon>
        <taxon>Panicoideae</taxon>
        <taxon>Panicodae</taxon>
        <taxon>Paniceae</taxon>
        <taxon>Panicinae</taxon>
        <taxon>Panicum</taxon>
        <taxon>Panicum sect. Hiantes</taxon>
    </lineage>
</organism>
<accession>A0A8T0UIM9</accession>
<sequence>MQGKRTTRRDAWLADPEGPPVALRGVVGLPFAVTWRGPPAIEQA</sequence>
<dbReference type="Proteomes" id="UP000823388">
    <property type="component" value="Chromosome 3N"/>
</dbReference>
<keyword evidence="2" id="KW-1185">Reference proteome</keyword>
<evidence type="ECO:0000313" key="1">
    <source>
        <dbReference type="EMBL" id="KAG2620359.1"/>
    </source>
</evidence>
<dbReference type="AlphaFoldDB" id="A0A8T0UIM9"/>
<protein>
    <submittedName>
        <fullName evidence="1">Uncharacterized protein</fullName>
    </submittedName>
</protein>
<proteinExistence type="predicted"/>
<dbReference type="EMBL" id="CM029042">
    <property type="protein sequence ID" value="KAG2620359.1"/>
    <property type="molecule type" value="Genomic_DNA"/>
</dbReference>
<comment type="caution">
    <text evidence="1">The sequence shown here is derived from an EMBL/GenBank/DDBJ whole genome shotgun (WGS) entry which is preliminary data.</text>
</comment>
<gene>
    <name evidence="1" type="ORF">PVAP13_3NG174550</name>
</gene>
<evidence type="ECO:0000313" key="2">
    <source>
        <dbReference type="Proteomes" id="UP000823388"/>
    </source>
</evidence>